<dbReference type="EC" id="1.17.7.1" evidence="6"/>
<dbReference type="InterPro" id="IPR058579">
    <property type="entry name" value="IspG_C"/>
</dbReference>
<sequence length="65" mass="6891">MIGTVNELEQRLEDITLPMDVSVIGCVVNGPGEAEVSHLVSPVVTVRVLSTKTVSVRKSALITTT</sequence>
<keyword evidence="4" id="KW-0411">Iron-sulfur</keyword>
<dbReference type="GO" id="GO:0046872">
    <property type="term" value="F:metal ion binding"/>
    <property type="evidence" value="ECO:0007669"/>
    <property type="project" value="UniProtKB-KW"/>
</dbReference>
<dbReference type="GO" id="GO:0046429">
    <property type="term" value="F:4-hydroxy-3-methylbut-2-en-1-yl diphosphate synthase activity (ferredoxin)"/>
    <property type="evidence" value="ECO:0007669"/>
    <property type="project" value="UniProtKB-EC"/>
</dbReference>
<organism evidence="6 7">
    <name type="scientific">Photobacterium aphoticum</name>
    <dbReference type="NCBI Taxonomy" id="754436"/>
    <lineage>
        <taxon>Bacteria</taxon>
        <taxon>Pseudomonadati</taxon>
        <taxon>Pseudomonadota</taxon>
        <taxon>Gammaproteobacteria</taxon>
        <taxon>Vibrionales</taxon>
        <taxon>Vibrionaceae</taxon>
        <taxon>Photobacterium</taxon>
    </lineage>
</organism>
<dbReference type="Proteomes" id="UP000029227">
    <property type="component" value="Unassembled WGS sequence"/>
</dbReference>
<gene>
    <name evidence="6" type="ORF">JCM19237_4026</name>
</gene>
<keyword evidence="3" id="KW-0408">Iron</keyword>
<name>A0A090R001_9GAMM</name>
<evidence type="ECO:0000256" key="4">
    <source>
        <dbReference type="ARBA" id="ARBA00023014"/>
    </source>
</evidence>
<evidence type="ECO:0000256" key="1">
    <source>
        <dbReference type="ARBA" id="ARBA00022485"/>
    </source>
</evidence>
<evidence type="ECO:0000256" key="3">
    <source>
        <dbReference type="ARBA" id="ARBA00023004"/>
    </source>
</evidence>
<dbReference type="Pfam" id="PF26540">
    <property type="entry name" value="GcpE_C"/>
    <property type="match status" value="1"/>
</dbReference>
<keyword evidence="6" id="KW-0560">Oxidoreductase</keyword>
<accession>A0A090R001</accession>
<feature type="domain" description="IspG C-terminal" evidence="5">
    <location>
        <begin position="2"/>
        <end position="39"/>
    </location>
</feature>
<keyword evidence="1" id="KW-0004">4Fe-4S</keyword>
<dbReference type="InterPro" id="IPR045854">
    <property type="entry name" value="NO2/SO3_Rdtase_4Fe4S_sf"/>
</dbReference>
<dbReference type="Gene3D" id="3.30.413.10">
    <property type="entry name" value="Sulfite Reductase Hemoprotein, domain 1"/>
    <property type="match status" value="1"/>
</dbReference>
<evidence type="ECO:0000313" key="6">
    <source>
        <dbReference type="EMBL" id="GAL08800.1"/>
    </source>
</evidence>
<dbReference type="eggNOG" id="COG0821">
    <property type="taxonomic scope" value="Bacteria"/>
</dbReference>
<proteinExistence type="predicted"/>
<dbReference type="EMBL" id="BBMN01000033">
    <property type="protein sequence ID" value="GAL08800.1"/>
    <property type="molecule type" value="Genomic_DNA"/>
</dbReference>
<evidence type="ECO:0000256" key="2">
    <source>
        <dbReference type="ARBA" id="ARBA00022723"/>
    </source>
</evidence>
<reference evidence="6 7" key="1">
    <citation type="journal article" date="2014" name="Genome Announc.">
        <title>Draft Genome Sequences of Two Vibrionaceae Species, Vibrio ponticus C121 and Photobacterium aphoticum C119, Isolated as Coral Reef Microbiota.</title>
        <authorList>
            <person name="Al-saari N."/>
            <person name="Meirelles P.M."/>
            <person name="Mino S."/>
            <person name="Suda W."/>
            <person name="Oshima K."/>
            <person name="Hattori M."/>
            <person name="Ohkuma M."/>
            <person name="Thompson F.L."/>
            <person name="Gomez-Gil B."/>
            <person name="Sawabe T."/>
            <person name="Sawabe T."/>
        </authorList>
    </citation>
    <scope>NUCLEOTIDE SEQUENCE [LARGE SCALE GENOMIC DNA]</scope>
    <source>
        <strain evidence="6 7">JCM 19237</strain>
    </source>
</reference>
<evidence type="ECO:0000259" key="5">
    <source>
        <dbReference type="Pfam" id="PF26540"/>
    </source>
</evidence>
<evidence type="ECO:0000313" key="7">
    <source>
        <dbReference type="Proteomes" id="UP000029227"/>
    </source>
</evidence>
<dbReference type="AlphaFoldDB" id="A0A090R001"/>
<keyword evidence="2" id="KW-0479">Metal-binding</keyword>
<comment type="caution">
    <text evidence="6">The sequence shown here is derived from an EMBL/GenBank/DDBJ whole genome shotgun (WGS) entry which is preliminary data.</text>
</comment>
<protein>
    <submittedName>
        <fullName evidence="6">1-hydroxy-2-methyl-2-(E)-butenyl 4-diphosphate synthase</fullName>
        <ecNumber evidence="6">1.17.7.1</ecNumber>
    </submittedName>
</protein>
<dbReference type="STRING" id="754436.JCM19237_4026"/>
<dbReference type="GO" id="GO:0016114">
    <property type="term" value="P:terpenoid biosynthetic process"/>
    <property type="evidence" value="ECO:0007669"/>
    <property type="project" value="InterPro"/>
</dbReference>
<dbReference type="GO" id="GO:0051539">
    <property type="term" value="F:4 iron, 4 sulfur cluster binding"/>
    <property type="evidence" value="ECO:0007669"/>
    <property type="project" value="UniProtKB-KW"/>
</dbReference>